<dbReference type="SMART" id="SM00858">
    <property type="entry name" value="SAF"/>
    <property type="match status" value="1"/>
</dbReference>
<feature type="signal peptide" evidence="4">
    <location>
        <begin position="1"/>
        <end position="20"/>
    </location>
</feature>
<dbReference type="NCBIfam" id="TIGR03170">
    <property type="entry name" value="flgA_cterm"/>
    <property type="match status" value="1"/>
</dbReference>
<evidence type="ECO:0000256" key="1">
    <source>
        <dbReference type="ARBA" id="ARBA00004418"/>
    </source>
</evidence>
<dbReference type="CDD" id="cd11614">
    <property type="entry name" value="SAF_CpaB_FlgA_like"/>
    <property type="match status" value="1"/>
</dbReference>
<evidence type="ECO:0000256" key="2">
    <source>
        <dbReference type="ARBA" id="ARBA00022729"/>
    </source>
</evidence>
<name>A0A291GE57_9RHOB</name>
<dbReference type="InterPro" id="IPR039246">
    <property type="entry name" value="Flagellar_FlgA"/>
</dbReference>
<feature type="chain" id="PRO_5011831479" description="Flagella basal body P-ring formation protein FlgA" evidence="4">
    <location>
        <begin position="21"/>
        <end position="145"/>
    </location>
</feature>
<keyword evidence="2 4" id="KW-0732">Signal</keyword>
<evidence type="ECO:0000313" key="7">
    <source>
        <dbReference type="Proteomes" id="UP000217935"/>
    </source>
</evidence>
<keyword evidence="6" id="KW-0282">Flagellum</keyword>
<reference evidence="6 7" key="1">
    <citation type="submission" date="2017-06" db="EMBL/GenBank/DDBJ databases">
        <title>Celeribacter sp. TSPH2 complete genome sequence.</title>
        <authorList>
            <person name="Woo J.-H."/>
            <person name="Kim H.-S."/>
        </authorList>
    </citation>
    <scope>NUCLEOTIDE SEQUENCE [LARGE SCALE GENOMIC DNA]</scope>
    <source>
        <strain evidence="6 7">TSPH2</strain>
    </source>
</reference>
<sequence length="145" mass="14840">MIARLLITACLWLAATPAIADTVIAARTIRAQTILAPSDLTMVAGDVPGAIDSIDEAVGLEARVMLYTGRPISASDIGPAAIVDRNQIVVLRYSHGGLSISADGRALNRAGIGDVLRVMNLSSRTTVSGVVAPDGSIHVGGLAAQ</sequence>
<keyword evidence="7" id="KW-1185">Reference proteome</keyword>
<comment type="subcellular location">
    <subcellularLocation>
        <location evidence="1 4">Periplasm</location>
    </subcellularLocation>
</comment>
<comment type="similarity">
    <text evidence="4">Belongs to the FlgA family.</text>
</comment>
<keyword evidence="3 4" id="KW-0574">Periplasm</keyword>
<dbReference type="KEGG" id="ceh:CEW89_13210"/>
<dbReference type="OrthoDB" id="7619725at2"/>
<comment type="function">
    <text evidence="4">Involved in the assembly process of the P-ring formation. It may associate with FlgF on the rod constituting a structure essential for the P-ring assembly or may act as a modulator protein for the P-ring assembly.</text>
</comment>
<evidence type="ECO:0000256" key="3">
    <source>
        <dbReference type="ARBA" id="ARBA00022764"/>
    </source>
</evidence>
<evidence type="ECO:0000256" key="4">
    <source>
        <dbReference type="RuleBase" id="RU362063"/>
    </source>
</evidence>
<dbReference type="RefSeq" id="WP_096806198.1">
    <property type="nucleotide sequence ID" value="NZ_CP022196.1"/>
</dbReference>
<organism evidence="6 7">
    <name type="scientific">Celeribacter ethanolicus</name>
    <dbReference type="NCBI Taxonomy" id="1758178"/>
    <lineage>
        <taxon>Bacteria</taxon>
        <taxon>Pseudomonadati</taxon>
        <taxon>Pseudomonadota</taxon>
        <taxon>Alphaproteobacteria</taxon>
        <taxon>Rhodobacterales</taxon>
        <taxon>Roseobacteraceae</taxon>
        <taxon>Celeribacter</taxon>
    </lineage>
</organism>
<dbReference type="GO" id="GO:0044780">
    <property type="term" value="P:bacterial-type flagellum assembly"/>
    <property type="evidence" value="ECO:0007669"/>
    <property type="project" value="InterPro"/>
</dbReference>
<evidence type="ECO:0000313" key="6">
    <source>
        <dbReference type="EMBL" id="ATG48438.1"/>
    </source>
</evidence>
<dbReference type="PANTHER" id="PTHR36307:SF1">
    <property type="entry name" value="FLAGELLA BASAL BODY P-RING FORMATION PROTEIN FLGA"/>
    <property type="match status" value="1"/>
</dbReference>
<evidence type="ECO:0000259" key="5">
    <source>
        <dbReference type="SMART" id="SM00858"/>
    </source>
</evidence>
<feature type="domain" description="SAF" evidence="5">
    <location>
        <begin position="20"/>
        <end position="78"/>
    </location>
</feature>
<dbReference type="PANTHER" id="PTHR36307">
    <property type="entry name" value="FLAGELLA BASAL BODY P-RING FORMATION PROTEIN FLGA"/>
    <property type="match status" value="1"/>
</dbReference>
<dbReference type="Gene3D" id="2.30.30.760">
    <property type="match status" value="1"/>
</dbReference>
<dbReference type="GO" id="GO:0042597">
    <property type="term" value="C:periplasmic space"/>
    <property type="evidence" value="ECO:0007669"/>
    <property type="project" value="UniProtKB-SubCell"/>
</dbReference>
<dbReference type="InterPro" id="IPR013974">
    <property type="entry name" value="SAF"/>
</dbReference>
<gene>
    <name evidence="6" type="ORF">CEW89_13210</name>
</gene>
<proteinExistence type="inferred from homology"/>
<dbReference type="Proteomes" id="UP000217935">
    <property type="component" value="Chromosome"/>
</dbReference>
<keyword evidence="6" id="KW-0969">Cilium</keyword>
<keyword evidence="6" id="KW-0966">Cell projection</keyword>
<dbReference type="EMBL" id="CP022196">
    <property type="protein sequence ID" value="ATG48438.1"/>
    <property type="molecule type" value="Genomic_DNA"/>
</dbReference>
<accession>A0A291GE57</accession>
<dbReference type="Pfam" id="PF13144">
    <property type="entry name" value="ChapFlgA"/>
    <property type="match status" value="1"/>
</dbReference>
<dbReference type="AlphaFoldDB" id="A0A291GE57"/>
<protein>
    <recommendedName>
        <fullName evidence="4">Flagella basal body P-ring formation protein FlgA</fullName>
    </recommendedName>
</protein>
<dbReference type="InterPro" id="IPR017585">
    <property type="entry name" value="SAF_FlgA"/>
</dbReference>
<keyword evidence="4" id="KW-1005">Bacterial flagellum biogenesis</keyword>